<dbReference type="AlphaFoldDB" id="A0A401P7H1"/>
<dbReference type="Proteomes" id="UP000288216">
    <property type="component" value="Unassembled WGS sequence"/>
</dbReference>
<proteinExistence type="predicted"/>
<name>A0A401P7H1_SCYTO</name>
<dbReference type="EMBL" id="BFAA01008602">
    <property type="protein sequence ID" value="GCB69058.1"/>
    <property type="molecule type" value="Genomic_DNA"/>
</dbReference>
<sequence>MFAVHLFQMPVYYYPSGQYPTSTAQQFRPVASVQYNAQRSQHIPQTTQQTGFQAVLPNQQQGFQGLMGVQQPPQSQNLLNSQQGNQVPGVMVQYPAMSSYQVPMTQGSQGMPQSYPQAIMLPNQSGQGTLPATGMPVYCNVIPPSPQNNLRKESPPASQVVLKAYIDAYIDRRPLERFVSEIFPGLNARIVNIDAVQSALADIFDYLNIFLYLLP</sequence>
<protein>
    <submittedName>
        <fullName evidence="1">Uncharacterized protein</fullName>
    </submittedName>
</protein>
<organism evidence="1 2">
    <name type="scientific">Scyliorhinus torazame</name>
    <name type="common">Cloudy catshark</name>
    <name type="synonym">Catulus torazame</name>
    <dbReference type="NCBI Taxonomy" id="75743"/>
    <lineage>
        <taxon>Eukaryota</taxon>
        <taxon>Metazoa</taxon>
        <taxon>Chordata</taxon>
        <taxon>Craniata</taxon>
        <taxon>Vertebrata</taxon>
        <taxon>Chondrichthyes</taxon>
        <taxon>Elasmobranchii</taxon>
        <taxon>Galeomorphii</taxon>
        <taxon>Galeoidea</taxon>
        <taxon>Carcharhiniformes</taxon>
        <taxon>Scyliorhinidae</taxon>
        <taxon>Scyliorhinus</taxon>
    </lineage>
</organism>
<dbReference type="STRING" id="75743.A0A401P7H1"/>
<accession>A0A401P7H1</accession>
<gene>
    <name evidence="1" type="ORF">scyTo_0015277</name>
</gene>
<dbReference type="OrthoDB" id="278430at2759"/>
<evidence type="ECO:0000313" key="1">
    <source>
        <dbReference type="EMBL" id="GCB69058.1"/>
    </source>
</evidence>
<keyword evidence="2" id="KW-1185">Reference proteome</keyword>
<reference evidence="1 2" key="1">
    <citation type="journal article" date="2018" name="Nat. Ecol. Evol.">
        <title>Shark genomes provide insights into elasmobranch evolution and the origin of vertebrates.</title>
        <authorList>
            <person name="Hara Y"/>
            <person name="Yamaguchi K"/>
            <person name="Onimaru K"/>
            <person name="Kadota M"/>
            <person name="Koyanagi M"/>
            <person name="Keeley SD"/>
            <person name="Tatsumi K"/>
            <person name="Tanaka K"/>
            <person name="Motone F"/>
            <person name="Kageyama Y"/>
            <person name="Nozu R"/>
            <person name="Adachi N"/>
            <person name="Nishimura O"/>
            <person name="Nakagawa R"/>
            <person name="Tanegashima C"/>
            <person name="Kiyatake I"/>
            <person name="Matsumoto R"/>
            <person name="Murakumo K"/>
            <person name="Nishida K"/>
            <person name="Terakita A"/>
            <person name="Kuratani S"/>
            <person name="Sato K"/>
            <person name="Hyodo S Kuraku.S."/>
        </authorList>
    </citation>
    <scope>NUCLEOTIDE SEQUENCE [LARGE SCALE GENOMIC DNA]</scope>
</reference>
<comment type="caution">
    <text evidence="1">The sequence shown here is derived from an EMBL/GenBank/DDBJ whole genome shotgun (WGS) entry which is preliminary data.</text>
</comment>
<evidence type="ECO:0000313" key="2">
    <source>
        <dbReference type="Proteomes" id="UP000288216"/>
    </source>
</evidence>